<feature type="domain" description="AMP-dependent synthetase/ligase" evidence="4">
    <location>
        <begin position="39"/>
        <end position="340"/>
    </location>
</feature>
<dbReference type="InterPro" id="IPR000873">
    <property type="entry name" value="AMP-dep_synth/lig_dom"/>
</dbReference>
<evidence type="ECO:0000256" key="1">
    <source>
        <dbReference type="ARBA" id="ARBA00022450"/>
    </source>
</evidence>
<organism evidence="5 6">
    <name type="scientific">Apiospora marii</name>
    <dbReference type="NCBI Taxonomy" id="335849"/>
    <lineage>
        <taxon>Eukaryota</taxon>
        <taxon>Fungi</taxon>
        <taxon>Dikarya</taxon>
        <taxon>Ascomycota</taxon>
        <taxon>Pezizomycotina</taxon>
        <taxon>Sordariomycetes</taxon>
        <taxon>Xylariomycetidae</taxon>
        <taxon>Amphisphaeriales</taxon>
        <taxon>Apiosporaceae</taxon>
        <taxon>Apiospora</taxon>
    </lineage>
</organism>
<keyword evidence="2" id="KW-0597">Phosphoprotein</keyword>
<protein>
    <submittedName>
        <fullName evidence="5">NRPS-like protein biosynthetic cluster</fullName>
    </submittedName>
</protein>
<reference evidence="5 6" key="1">
    <citation type="submission" date="2023-01" db="EMBL/GenBank/DDBJ databases">
        <title>Analysis of 21 Apiospora genomes using comparative genomics revels a genus with tremendous synthesis potential of carbohydrate active enzymes and secondary metabolites.</title>
        <authorList>
            <person name="Sorensen T."/>
        </authorList>
    </citation>
    <scope>NUCLEOTIDE SEQUENCE [LARGE SCALE GENOMIC DNA]</scope>
    <source>
        <strain evidence="5 6">CBS 20057</strain>
    </source>
</reference>
<name>A0ABR1RZL3_9PEZI</name>
<dbReference type="EMBL" id="JAQQWI010000008">
    <property type="protein sequence ID" value="KAK8023364.1"/>
    <property type="molecule type" value="Genomic_DNA"/>
</dbReference>
<keyword evidence="1" id="KW-0596">Phosphopantetheine</keyword>
<gene>
    <name evidence="5" type="ORF">PG991_006603</name>
</gene>
<evidence type="ECO:0000313" key="6">
    <source>
        <dbReference type="Proteomes" id="UP001396898"/>
    </source>
</evidence>
<dbReference type="Gene3D" id="3.40.50.12780">
    <property type="entry name" value="N-terminal domain of ligase-like"/>
    <property type="match status" value="1"/>
</dbReference>
<sequence>MSAQPAYGRRLLINLVDELALSEPERIVYSLAASQDIAQGFRHVTARDFANAVNRTAWWLESELGRGVDFPSIGFIGPYCDFRYILLILGCVKAGYKALIPSPRNTVEATVAVLERANCGIWVTPAERPKALADLVAAHSMRAIEIAELDALLCEEAVPPYPYTKSFEDAASDPFLVLHTSGSTGLPKPIVWKNSLLSTLDATRLLPASESAGRPPWTTILGTGDTFYCAFPLHHGAGLLMNIIVRIFYNTTNTIGPIGVVPTVDLIESLLDHTDTRLWSMIPALVDEIGETPKVLAKFAKAKFIIASGGPVTHGSANKAAAVVRICNVTGTTENLFQGSLLVEPEDWIYFAFHPRAGFHFKPLDGGVYEHWAIRSEEDMPLHQGIFHTFPDDQEVNLKDLYERHPTKPDLWLYRGRIDDMLVMSTGEKIRPLAMEAIINTHPAVGACLILHDKVGTGHAMPALVVEPAAPLPPSDAERQALVDSILHKVHDANAIGPKEAAIFREYIWFASPEKPFARTDKNTVKRRETLALYEEEIREWYRHIAEDGSAAAVDMDLTSVETIAQGLHELLIVVQVPGAEGLQWDDDFLVAGVDSLLAATIANSLRFTLLRATAGGGDQGIAPPPLTTRLVYSNPSIWRLAVAFHARLQDPTASPGHDQHSENQQVQELLSKYAAGLQRRLPVPRMAQSPKATGSSS</sequence>
<comment type="caution">
    <text evidence="5">The sequence shown here is derived from an EMBL/GenBank/DDBJ whole genome shotgun (WGS) entry which is preliminary data.</text>
</comment>
<dbReference type="InterPro" id="IPR042099">
    <property type="entry name" value="ANL_N_sf"/>
</dbReference>
<dbReference type="InterPro" id="IPR051414">
    <property type="entry name" value="Adenylate-forming_Reductase"/>
</dbReference>
<proteinExistence type="predicted"/>
<dbReference type="Proteomes" id="UP001396898">
    <property type="component" value="Unassembled WGS sequence"/>
</dbReference>
<dbReference type="PANTHER" id="PTHR43439">
    <property type="entry name" value="PHENYLACETATE-COENZYME A LIGASE"/>
    <property type="match status" value="1"/>
</dbReference>
<dbReference type="Pfam" id="PF00501">
    <property type="entry name" value="AMP-binding"/>
    <property type="match status" value="1"/>
</dbReference>
<evidence type="ECO:0000256" key="3">
    <source>
        <dbReference type="SAM" id="MobiDB-lite"/>
    </source>
</evidence>
<accession>A0ABR1RZL3</accession>
<evidence type="ECO:0000313" key="5">
    <source>
        <dbReference type="EMBL" id="KAK8023364.1"/>
    </source>
</evidence>
<dbReference type="SUPFAM" id="SSF56801">
    <property type="entry name" value="Acetyl-CoA synthetase-like"/>
    <property type="match status" value="1"/>
</dbReference>
<dbReference type="Pfam" id="PF23562">
    <property type="entry name" value="AMP-binding_C_3"/>
    <property type="match status" value="1"/>
</dbReference>
<evidence type="ECO:0000256" key="2">
    <source>
        <dbReference type="ARBA" id="ARBA00022553"/>
    </source>
</evidence>
<feature type="region of interest" description="Disordered" evidence="3">
    <location>
        <begin position="679"/>
        <end position="698"/>
    </location>
</feature>
<dbReference type="PANTHER" id="PTHR43439:SF2">
    <property type="entry name" value="ENZYME, PUTATIVE (JCVI)-RELATED"/>
    <property type="match status" value="1"/>
</dbReference>
<keyword evidence="6" id="KW-1185">Reference proteome</keyword>
<dbReference type="InterPro" id="IPR020845">
    <property type="entry name" value="AMP-binding_CS"/>
</dbReference>
<dbReference type="PROSITE" id="PS00455">
    <property type="entry name" value="AMP_BINDING"/>
    <property type="match status" value="1"/>
</dbReference>
<evidence type="ECO:0000259" key="4">
    <source>
        <dbReference type="Pfam" id="PF00501"/>
    </source>
</evidence>